<proteinExistence type="predicted"/>
<evidence type="ECO:0008006" key="3">
    <source>
        <dbReference type="Google" id="ProtNLM"/>
    </source>
</evidence>
<dbReference type="SUPFAM" id="SSF53756">
    <property type="entry name" value="UDP-Glycosyltransferase/glycogen phosphorylase"/>
    <property type="match status" value="1"/>
</dbReference>
<name>A0ABW6B784_9SPHI</name>
<accession>A0ABW6B784</accession>
<reference evidence="2" key="1">
    <citation type="journal article" date="2019" name="Int. J. Syst. Evol. Microbiol.">
        <title>The Global Catalogue of Microorganisms (GCM) 10K type strain sequencing project: providing services to taxonomists for standard genome sequencing and annotation.</title>
        <authorList>
            <consortium name="The Broad Institute Genomics Platform"/>
            <consortium name="The Broad Institute Genome Sequencing Center for Infectious Disease"/>
            <person name="Wu L."/>
            <person name="Ma J."/>
        </authorList>
    </citation>
    <scope>NUCLEOTIDE SEQUENCE [LARGE SCALE GENOMIC DNA]</scope>
    <source>
        <strain evidence="2">KCTC 23098</strain>
    </source>
</reference>
<dbReference type="EMBL" id="JBHUPA010000029">
    <property type="protein sequence ID" value="MFD2965352.1"/>
    <property type="molecule type" value="Genomic_DNA"/>
</dbReference>
<keyword evidence="2" id="KW-1185">Reference proteome</keyword>
<dbReference type="RefSeq" id="WP_377613328.1">
    <property type="nucleotide sequence ID" value="NZ_JBHUPA010000029.1"/>
</dbReference>
<sequence length="368" mass="42341">MRIVYVTEFNLEKPSGVLHKMNEQINAWSSFGAQVYVVSIPMTSVNSDEVLLTKRVEGYFIAKNSTAMRIRSTGIANFLNKIFTVSKVRKYIGEVNPDIIYFREMIAFPRLLSIFNNYKVVLESNTVLSTELEHSSLKLRQMYKWFQQKLYKRCNAFIGVTDEICRQFISYDKKSITIANSIFVTTDLSPLPNLNEDKEAQITFVGSPDCPWHGIDKFIEMARLMPQFQFNLVGPRHPALLPNLTQYGFLDKGRLIAVYKKTDVAIGTLALHRNKMEEACPLKVREYLSFGIPVILGYLDKDIEGQDFVLNLPNREHSVKENIAKIDHFIRCWKGKRVPLSLIEPLISTRVKEVERLNFLKSVATNDE</sequence>
<dbReference type="Proteomes" id="UP001597560">
    <property type="component" value="Unassembled WGS sequence"/>
</dbReference>
<comment type="caution">
    <text evidence="1">The sequence shown here is derived from an EMBL/GenBank/DDBJ whole genome shotgun (WGS) entry which is preliminary data.</text>
</comment>
<evidence type="ECO:0000313" key="1">
    <source>
        <dbReference type="EMBL" id="MFD2965352.1"/>
    </source>
</evidence>
<evidence type="ECO:0000313" key="2">
    <source>
        <dbReference type="Proteomes" id="UP001597560"/>
    </source>
</evidence>
<protein>
    <recommendedName>
        <fullName evidence="3">Glycosyltransferase involved in cell wall biosynthesis</fullName>
    </recommendedName>
</protein>
<dbReference type="Gene3D" id="3.40.50.2000">
    <property type="entry name" value="Glycogen Phosphorylase B"/>
    <property type="match status" value="2"/>
</dbReference>
<organism evidence="1 2">
    <name type="scientific">Olivibacter jilunii</name>
    <dbReference type="NCBI Taxonomy" id="985016"/>
    <lineage>
        <taxon>Bacteria</taxon>
        <taxon>Pseudomonadati</taxon>
        <taxon>Bacteroidota</taxon>
        <taxon>Sphingobacteriia</taxon>
        <taxon>Sphingobacteriales</taxon>
        <taxon>Sphingobacteriaceae</taxon>
        <taxon>Olivibacter</taxon>
    </lineage>
</organism>
<gene>
    <name evidence="1" type="ORF">ACFS6J_26360</name>
</gene>